<feature type="compositionally biased region" description="Basic and acidic residues" evidence="5">
    <location>
        <begin position="134"/>
        <end position="147"/>
    </location>
</feature>
<feature type="compositionally biased region" description="Low complexity" evidence="5">
    <location>
        <begin position="118"/>
        <end position="132"/>
    </location>
</feature>
<keyword evidence="2 4" id="KW-0863">Zinc-finger</keyword>
<feature type="region of interest" description="Disordered" evidence="5">
    <location>
        <begin position="206"/>
        <end position="226"/>
    </location>
</feature>
<sequence>MNKSPQNDPPAAKRQKMSAHPFGNPFYDRLAKLLIDLRPEALEELQQVCKEVSDYKKAHPECDLHDSGDELVESVSKLRKNVSVSGGMRVKPIDLFSDAALKKEKISKSASALPGRVADSSRSADSSEGSSNDSEDREKEKEKDKRCPHCSGAKSTPMDQLLKCHYCKEYVHMKCNRPEVTKEQAKDPRFNFVCYECVQNRREKKLSADGLKSEAAPVKKTLPSSNSKTVDINQKLAEFKAKKNLGLKSGALSLKK</sequence>
<dbReference type="Gene3D" id="3.30.40.10">
    <property type="entry name" value="Zinc/RING finger domain, C3HC4 (zinc finger)"/>
    <property type="match status" value="1"/>
</dbReference>
<evidence type="ECO:0000256" key="2">
    <source>
        <dbReference type="ARBA" id="ARBA00022771"/>
    </source>
</evidence>
<evidence type="ECO:0000256" key="1">
    <source>
        <dbReference type="ARBA" id="ARBA00022723"/>
    </source>
</evidence>
<dbReference type="InterPro" id="IPR013083">
    <property type="entry name" value="Znf_RING/FYVE/PHD"/>
</dbReference>
<evidence type="ECO:0000259" key="6">
    <source>
        <dbReference type="PROSITE" id="PS50016"/>
    </source>
</evidence>
<evidence type="ECO:0000313" key="7">
    <source>
        <dbReference type="EMBL" id="CAJ0566377.1"/>
    </source>
</evidence>
<feature type="region of interest" description="Disordered" evidence="5">
    <location>
        <begin position="107"/>
        <end position="153"/>
    </location>
</feature>
<reference evidence="7" key="1">
    <citation type="submission" date="2023-06" db="EMBL/GenBank/DDBJ databases">
        <authorList>
            <person name="Delattre M."/>
        </authorList>
    </citation>
    <scope>NUCLEOTIDE SEQUENCE</scope>
    <source>
        <strain evidence="7">AF72</strain>
    </source>
</reference>
<feature type="region of interest" description="Disordered" evidence="5">
    <location>
        <begin position="1"/>
        <end position="23"/>
    </location>
</feature>
<dbReference type="InterPro" id="IPR011011">
    <property type="entry name" value="Znf_FYVE_PHD"/>
</dbReference>
<proteinExistence type="predicted"/>
<dbReference type="Pfam" id="PF00628">
    <property type="entry name" value="PHD"/>
    <property type="match status" value="1"/>
</dbReference>
<dbReference type="InterPro" id="IPR001965">
    <property type="entry name" value="Znf_PHD"/>
</dbReference>
<evidence type="ECO:0000256" key="4">
    <source>
        <dbReference type="PROSITE-ProRule" id="PRU00146"/>
    </source>
</evidence>
<dbReference type="GO" id="GO:0008270">
    <property type="term" value="F:zinc ion binding"/>
    <property type="evidence" value="ECO:0007669"/>
    <property type="project" value="UniProtKB-KW"/>
</dbReference>
<keyword evidence="8" id="KW-1185">Reference proteome</keyword>
<feature type="domain" description="PHD-type" evidence="6">
    <location>
        <begin position="144"/>
        <end position="200"/>
    </location>
</feature>
<dbReference type="AlphaFoldDB" id="A0AA36FVD2"/>
<dbReference type="EMBL" id="CATQJA010001227">
    <property type="protein sequence ID" value="CAJ0566377.1"/>
    <property type="molecule type" value="Genomic_DNA"/>
</dbReference>
<keyword evidence="3" id="KW-0862">Zinc</keyword>
<dbReference type="SUPFAM" id="SSF57903">
    <property type="entry name" value="FYVE/PHD zinc finger"/>
    <property type="match status" value="1"/>
</dbReference>
<evidence type="ECO:0000256" key="3">
    <source>
        <dbReference type="ARBA" id="ARBA00022833"/>
    </source>
</evidence>
<keyword evidence="1" id="KW-0479">Metal-binding</keyword>
<evidence type="ECO:0000256" key="5">
    <source>
        <dbReference type="SAM" id="MobiDB-lite"/>
    </source>
</evidence>
<dbReference type="PROSITE" id="PS01359">
    <property type="entry name" value="ZF_PHD_1"/>
    <property type="match status" value="1"/>
</dbReference>
<dbReference type="InterPro" id="IPR019786">
    <property type="entry name" value="Zinc_finger_PHD-type_CS"/>
</dbReference>
<dbReference type="SMART" id="SM00249">
    <property type="entry name" value="PHD"/>
    <property type="match status" value="1"/>
</dbReference>
<feature type="non-terminal residue" evidence="7">
    <location>
        <position position="256"/>
    </location>
</feature>
<dbReference type="Proteomes" id="UP001177023">
    <property type="component" value="Unassembled WGS sequence"/>
</dbReference>
<organism evidence="7 8">
    <name type="scientific">Mesorhabditis spiculigera</name>
    <dbReference type="NCBI Taxonomy" id="96644"/>
    <lineage>
        <taxon>Eukaryota</taxon>
        <taxon>Metazoa</taxon>
        <taxon>Ecdysozoa</taxon>
        <taxon>Nematoda</taxon>
        <taxon>Chromadorea</taxon>
        <taxon>Rhabditida</taxon>
        <taxon>Rhabditina</taxon>
        <taxon>Rhabditomorpha</taxon>
        <taxon>Rhabditoidea</taxon>
        <taxon>Rhabditidae</taxon>
        <taxon>Mesorhabditinae</taxon>
        <taxon>Mesorhabditis</taxon>
    </lineage>
</organism>
<dbReference type="InterPro" id="IPR019787">
    <property type="entry name" value="Znf_PHD-finger"/>
</dbReference>
<evidence type="ECO:0000313" key="8">
    <source>
        <dbReference type="Proteomes" id="UP001177023"/>
    </source>
</evidence>
<name>A0AA36FVD2_9BILA</name>
<accession>A0AA36FVD2</accession>
<protein>
    <recommendedName>
        <fullName evidence="6">PHD-type domain-containing protein</fullName>
    </recommendedName>
</protein>
<comment type="caution">
    <text evidence="7">The sequence shown here is derived from an EMBL/GenBank/DDBJ whole genome shotgun (WGS) entry which is preliminary data.</text>
</comment>
<dbReference type="PROSITE" id="PS50016">
    <property type="entry name" value="ZF_PHD_2"/>
    <property type="match status" value="1"/>
</dbReference>
<gene>
    <name evidence="7" type="ORF">MSPICULIGERA_LOCUS4983</name>
</gene>